<protein>
    <submittedName>
        <fullName evidence="1">Uncharacterized protein</fullName>
    </submittedName>
</protein>
<gene>
    <name evidence="1" type="ORF">Q75_08305</name>
</gene>
<sequence length="93" mass="10605">MDCTKLTTESYLLYLHDKGFRFNDENIAFIYFGRSLTNASEAIVNLSIELTIMSKKTFDGSYYISILETLLDHRITNRKAGIKLAYDKGILVG</sequence>
<name>A0A147K8Q7_9BACI</name>
<organism evidence="1 2">
    <name type="scientific">Bacillus coahuilensis p1.1.43</name>
    <dbReference type="NCBI Taxonomy" id="1150625"/>
    <lineage>
        <taxon>Bacteria</taxon>
        <taxon>Bacillati</taxon>
        <taxon>Bacillota</taxon>
        <taxon>Bacilli</taxon>
        <taxon>Bacillales</taxon>
        <taxon>Bacillaceae</taxon>
        <taxon>Bacillus</taxon>
    </lineage>
</organism>
<dbReference type="PATRIC" id="fig|1150625.3.peg.1756"/>
<reference evidence="1 2" key="1">
    <citation type="journal article" date="2016" name="Front. Microbiol.">
        <title>Microevolution Analysis of Bacillus coahuilensis Unveils Differences in Phosphorus Acquisition Strategies and Their Regulation.</title>
        <authorList>
            <person name="Gomez-Lunar Z."/>
            <person name="Hernandez-Gonzalez I."/>
            <person name="Rodriguez-Torres M.D."/>
            <person name="Souza V."/>
            <person name="Olmedo-Alvarez G."/>
        </authorList>
    </citation>
    <scope>NUCLEOTIDE SEQUENCE [LARGE SCALE GENOMIC DNA]</scope>
    <source>
        <strain evidence="2">p1.1.43</strain>
    </source>
</reference>
<comment type="caution">
    <text evidence="1">The sequence shown here is derived from an EMBL/GenBank/DDBJ whole genome shotgun (WGS) entry which is preliminary data.</text>
</comment>
<dbReference type="Pfam" id="PF19618">
    <property type="entry name" value="DUF6123"/>
    <property type="match status" value="1"/>
</dbReference>
<dbReference type="OrthoDB" id="2453381at2"/>
<keyword evidence="2" id="KW-1185">Reference proteome</keyword>
<evidence type="ECO:0000313" key="1">
    <source>
        <dbReference type="EMBL" id="KUP06517.1"/>
    </source>
</evidence>
<evidence type="ECO:0000313" key="2">
    <source>
        <dbReference type="Proteomes" id="UP000074108"/>
    </source>
</evidence>
<dbReference type="Proteomes" id="UP000074108">
    <property type="component" value="Unassembled WGS sequence"/>
</dbReference>
<dbReference type="InterPro" id="IPR046126">
    <property type="entry name" value="DUF6123"/>
</dbReference>
<proteinExistence type="predicted"/>
<accession>A0A147K8Q7</accession>
<dbReference type="EMBL" id="LDYG01000028">
    <property type="protein sequence ID" value="KUP06517.1"/>
    <property type="molecule type" value="Genomic_DNA"/>
</dbReference>
<dbReference type="STRING" id="1150625.Q75_08305"/>
<dbReference type="AlphaFoldDB" id="A0A147K8Q7"/>